<organism evidence="5 6">
    <name type="scientific">Ceraceosorus guamensis</name>
    <dbReference type="NCBI Taxonomy" id="1522189"/>
    <lineage>
        <taxon>Eukaryota</taxon>
        <taxon>Fungi</taxon>
        <taxon>Dikarya</taxon>
        <taxon>Basidiomycota</taxon>
        <taxon>Ustilaginomycotina</taxon>
        <taxon>Exobasidiomycetes</taxon>
        <taxon>Ceraceosorales</taxon>
        <taxon>Ceraceosoraceae</taxon>
        <taxon>Ceraceosorus</taxon>
    </lineage>
</organism>
<dbReference type="AlphaFoldDB" id="A0A316VXL9"/>
<dbReference type="InterPro" id="IPR000873">
    <property type="entry name" value="AMP-dep_synth/lig_dom"/>
</dbReference>
<dbReference type="Pfam" id="PF23562">
    <property type="entry name" value="AMP-binding_C_3"/>
    <property type="match status" value="1"/>
</dbReference>
<dbReference type="EMBL" id="KZ819424">
    <property type="protein sequence ID" value="PWN40245.1"/>
    <property type="molecule type" value="Genomic_DNA"/>
</dbReference>
<dbReference type="Gene3D" id="3.40.47.10">
    <property type="match status" value="1"/>
</dbReference>
<dbReference type="Gene3D" id="3.40.50.12780">
    <property type="entry name" value="N-terminal domain of ligase-like"/>
    <property type="match status" value="1"/>
</dbReference>
<dbReference type="InterPro" id="IPR018201">
    <property type="entry name" value="Ketoacyl_synth_AS"/>
</dbReference>
<reference evidence="5 6" key="1">
    <citation type="journal article" date="2018" name="Mol. Biol. Evol.">
        <title>Broad Genomic Sampling Reveals a Smut Pathogenic Ancestry of the Fungal Clade Ustilaginomycotina.</title>
        <authorList>
            <person name="Kijpornyongpan T."/>
            <person name="Mondo S.J."/>
            <person name="Barry K."/>
            <person name="Sandor L."/>
            <person name="Lee J."/>
            <person name="Lipzen A."/>
            <person name="Pangilinan J."/>
            <person name="LaButti K."/>
            <person name="Hainaut M."/>
            <person name="Henrissat B."/>
            <person name="Grigoriev I.V."/>
            <person name="Spatafora J.W."/>
            <person name="Aime M.C."/>
        </authorList>
    </citation>
    <scope>NUCLEOTIDE SEQUENCE [LARGE SCALE GENOMIC DNA]</scope>
    <source>
        <strain evidence="5 6">MCA 4658</strain>
    </source>
</reference>
<dbReference type="PANTHER" id="PTHR43775:SF52">
    <property type="entry name" value="STEREOSELECTIVE KETO-REDUCTASE AF490"/>
    <property type="match status" value="1"/>
</dbReference>
<feature type="region of interest" description="Disordered" evidence="3">
    <location>
        <begin position="1"/>
        <end position="26"/>
    </location>
</feature>
<dbReference type="OrthoDB" id="5334845at2759"/>
<dbReference type="GO" id="GO:0004312">
    <property type="term" value="F:fatty acid synthase activity"/>
    <property type="evidence" value="ECO:0007669"/>
    <property type="project" value="TreeGrafter"/>
</dbReference>
<dbReference type="InterPro" id="IPR016039">
    <property type="entry name" value="Thiolase-like"/>
</dbReference>
<keyword evidence="1" id="KW-0808">Transferase</keyword>
<dbReference type="CDD" id="cd00833">
    <property type="entry name" value="PKS"/>
    <property type="match status" value="1"/>
</dbReference>
<dbReference type="SMART" id="SM00825">
    <property type="entry name" value="PKS_KS"/>
    <property type="match status" value="1"/>
</dbReference>
<evidence type="ECO:0000256" key="2">
    <source>
        <dbReference type="ARBA" id="ARBA00023026"/>
    </source>
</evidence>
<evidence type="ECO:0000313" key="5">
    <source>
        <dbReference type="EMBL" id="PWN40245.1"/>
    </source>
</evidence>
<protein>
    <submittedName>
        <fullName evidence="5">Ketoacyl-synt-domain-containing protein</fullName>
    </submittedName>
</protein>
<dbReference type="STRING" id="1522189.A0A316VXL9"/>
<dbReference type="InterPro" id="IPR036736">
    <property type="entry name" value="ACP-like_sf"/>
</dbReference>
<dbReference type="SUPFAM" id="SSF53901">
    <property type="entry name" value="Thiolase-like"/>
    <property type="match status" value="1"/>
</dbReference>
<dbReference type="Pfam" id="PF00109">
    <property type="entry name" value="ketoacyl-synt"/>
    <property type="match status" value="1"/>
</dbReference>
<dbReference type="PROSITE" id="PS52004">
    <property type="entry name" value="KS3_2"/>
    <property type="match status" value="1"/>
</dbReference>
<dbReference type="GO" id="GO:0044550">
    <property type="term" value="P:secondary metabolite biosynthetic process"/>
    <property type="evidence" value="ECO:0007669"/>
    <property type="project" value="TreeGrafter"/>
</dbReference>
<proteinExistence type="predicted"/>
<dbReference type="Pfam" id="PF02801">
    <property type="entry name" value="Ketoacyl-synt_C"/>
    <property type="match status" value="1"/>
</dbReference>
<dbReference type="RefSeq" id="XP_025367405.1">
    <property type="nucleotide sequence ID" value="XM_025511163.1"/>
</dbReference>
<dbReference type="PROSITE" id="PS00606">
    <property type="entry name" value="KS3_1"/>
    <property type="match status" value="1"/>
</dbReference>
<dbReference type="SUPFAM" id="SSF56801">
    <property type="entry name" value="Acetyl-CoA synthetase-like"/>
    <property type="match status" value="1"/>
</dbReference>
<accession>A0A316VXL9</accession>
<dbReference type="PANTHER" id="PTHR43775">
    <property type="entry name" value="FATTY ACID SYNTHASE"/>
    <property type="match status" value="1"/>
</dbReference>
<dbReference type="InterPro" id="IPR014030">
    <property type="entry name" value="Ketoacyl_synth_N"/>
</dbReference>
<feature type="compositionally biased region" description="Low complexity" evidence="3">
    <location>
        <begin position="9"/>
        <end position="26"/>
    </location>
</feature>
<dbReference type="Proteomes" id="UP000245783">
    <property type="component" value="Unassembled WGS sequence"/>
</dbReference>
<evidence type="ECO:0000259" key="4">
    <source>
        <dbReference type="PROSITE" id="PS52004"/>
    </source>
</evidence>
<evidence type="ECO:0000256" key="1">
    <source>
        <dbReference type="ARBA" id="ARBA00022679"/>
    </source>
</evidence>
<dbReference type="InterPro" id="IPR014031">
    <property type="entry name" value="Ketoacyl_synth_C"/>
</dbReference>
<name>A0A316VXL9_9BASI</name>
<sequence length="1080" mass="115597">MMEVKIASDESASAGATATSSRSRISPAPKNLTQFFQTAAQLAPDTPFCRWPTSRALDPSEATFVDITYEQIARLAQHVGTYISKKYNPRVVAIIAPNSPAVVVSFASVTFAGAIFAPVPHNTTHEVMAGMIEVVQADLIIVSSDVRPRLSEALKETAVSFNELYTQALQTPISDAPSSWFSQLATRAADDLMKRRREDADQLGQEATAPGEAASMDSTAVYLFTSAAVTARSLKCASIPHGALTDSTAAQAEAFELGTQPGRHSIVAWAPLSHAMGLCSTLLSWTGASLGSYVFAAPADGIANVPDLSLSDAIALRLRQSQASLLEATPMIVDDVAADPSLTAFLAQRRVKILSAGAPLGVHHIAWAMHQRIHLIDGPGSTEASGYWGSGRNLAEAAQEFPQIARQLQSDIASVSQESLRVIRAVKIRKGLSAHLDESSGELVLIGSSRSLGATGYLNRPTSSLRLVRAPSDGNAGLVEYRTGDICCRVAWETDGEERFAYVCRNDDLIVLQGGEKVSAIDWEHILSAQRGVRRACVVGDAMPREEDGYAAGGPSSALFAIMEMEDQTCRVAAHGRAIQALLAANQNFSPEARIPPANIIILPSGESVPLTPKRSIWRKMVWKTFAGQLQVRAKASLPTAIESRHRKSEGQNYVRQTLHRIASVTFGLNPELDSASSSSNLATTPLSALGLNSLSARKMAALVLEQLDITVQPGTIYACRTLEELCGVIEKMISKPTDTHSPVRTSAKISDGRNVQRVMICGMSCRLPGGIDTIDQLWDRLLNGRASSEAEKRPQERWSNTSLDCVELSSKLHRAHWLRNELCTHFDSWQFGMPAAETDRTPPANRLLLRCALEALENANMKPEDLRGADVGVWMSAQEPSGFKSLLGEMTGKPESVWDRNYAANMADSACAGHISHFFDLRGPAVMTQTACSSSAVALHQARNAILQGECDVALVGAAAIDVWPGGLLALEQCGLLSKAGACLSFSQRADGFSPSEGVGMIVLVAQKYAREHDLHILGSIAASAVRHDGATAGMGTPSAECQEQLTRMNLRSMDVHPGDITAVETHGTGTIIGDGMAS</sequence>
<dbReference type="InterPro" id="IPR009081">
    <property type="entry name" value="PP-bd_ACP"/>
</dbReference>
<dbReference type="GO" id="GO:0004315">
    <property type="term" value="F:3-oxoacyl-[acyl-carrier-protein] synthase activity"/>
    <property type="evidence" value="ECO:0007669"/>
    <property type="project" value="InterPro"/>
</dbReference>
<dbReference type="InParanoid" id="A0A316VXL9"/>
<dbReference type="Pfam" id="PF00501">
    <property type="entry name" value="AMP-binding"/>
    <property type="match status" value="1"/>
</dbReference>
<dbReference type="GO" id="GO:0006633">
    <property type="term" value="P:fatty acid biosynthetic process"/>
    <property type="evidence" value="ECO:0007669"/>
    <property type="project" value="InterPro"/>
</dbReference>
<feature type="domain" description="Ketosynthase family 3 (KS3)" evidence="4">
    <location>
        <begin position="756"/>
        <end position="1080"/>
    </location>
</feature>
<evidence type="ECO:0000313" key="6">
    <source>
        <dbReference type="Proteomes" id="UP000245783"/>
    </source>
</evidence>
<dbReference type="InterPro" id="IPR020841">
    <property type="entry name" value="PKS_Beta-ketoAc_synthase_dom"/>
</dbReference>
<dbReference type="InterPro" id="IPR042099">
    <property type="entry name" value="ANL_N_sf"/>
</dbReference>
<dbReference type="SUPFAM" id="SSF47336">
    <property type="entry name" value="ACP-like"/>
    <property type="match status" value="1"/>
</dbReference>
<gene>
    <name evidence="5" type="ORF">IE81DRAFT_234944</name>
</gene>
<dbReference type="Pfam" id="PF00550">
    <property type="entry name" value="PP-binding"/>
    <property type="match status" value="1"/>
</dbReference>
<dbReference type="GeneID" id="37033033"/>
<keyword evidence="2" id="KW-0843">Virulence</keyword>
<evidence type="ECO:0000256" key="3">
    <source>
        <dbReference type="SAM" id="MobiDB-lite"/>
    </source>
</evidence>
<dbReference type="InterPro" id="IPR050091">
    <property type="entry name" value="PKS_NRPS_Biosynth_Enz"/>
</dbReference>
<keyword evidence="6" id="KW-1185">Reference proteome</keyword>